<gene>
    <name evidence="1" type="ORF">SAMN02746065_13316</name>
</gene>
<dbReference type="OrthoDB" id="5418706at2"/>
<dbReference type="Proteomes" id="UP000192418">
    <property type="component" value="Unassembled WGS sequence"/>
</dbReference>
<dbReference type="STRING" id="1121400.SAMN02746065_13316"/>
<keyword evidence="2" id="KW-1185">Reference proteome</keyword>
<organism evidence="1 2">
    <name type="scientific">Desulfocicer vacuolatum DSM 3385</name>
    <dbReference type="NCBI Taxonomy" id="1121400"/>
    <lineage>
        <taxon>Bacteria</taxon>
        <taxon>Pseudomonadati</taxon>
        <taxon>Thermodesulfobacteriota</taxon>
        <taxon>Desulfobacteria</taxon>
        <taxon>Desulfobacterales</taxon>
        <taxon>Desulfobacteraceae</taxon>
        <taxon>Desulfocicer</taxon>
    </lineage>
</organism>
<dbReference type="SUPFAM" id="SSF55718">
    <property type="entry name" value="SCP-like"/>
    <property type="match status" value="1"/>
</dbReference>
<reference evidence="1 2" key="1">
    <citation type="submission" date="2017-04" db="EMBL/GenBank/DDBJ databases">
        <authorList>
            <person name="Afonso C.L."/>
            <person name="Miller P.J."/>
            <person name="Scott M.A."/>
            <person name="Spackman E."/>
            <person name="Goraichik I."/>
            <person name="Dimitrov K.M."/>
            <person name="Suarez D.L."/>
            <person name="Swayne D.E."/>
        </authorList>
    </citation>
    <scope>NUCLEOTIDE SEQUENCE [LARGE SCALE GENOMIC DNA]</scope>
    <source>
        <strain evidence="1 2">DSM 3385</strain>
    </source>
</reference>
<sequence length="130" mass="15102">MAIYKDSEHMYEILGKLWNYVIKETEFGPKLKEYDISYKFIVSDPKGYLLITHDEVVIGDEANRDAVITMELSGETIHNFWLNKVNLPVALATRKIKSKGPIPKVLKILPYLKPVFELYPSYCKDYDLPM</sequence>
<dbReference type="Gene3D" id="3.30.1050.10">
    <property type="entry name" value="SCP2 sterol-binding domain"/>
    <property type="match status" value="1"/>
</dbReference>
<name>A0A1W2EJ94_9BACT</name>
<proteinExistence type="predicted"/>
<dbReference type="EMBL" id="FWXY01000033">
    <property type="protein sequence ID" value="SMD09777.1"/>
    <property type="molecule type" value="Genomic_DNA"/>
</dbReference>
<protein>
    <submittedName>
        <fullName evidence="1">SCP-2 sterol transfer family protein</fullName>
    </submittedName>
</protein>
<dbReference type="RefSeq" id="WP_084071598.1">
    <property type="nucleotide sequence ID" value="NZ_FWXY01000033.1"/>
</dbReference>
<dbReference type="InterPro" id="IPR036527">
    <property type="entry name" value="SCP2_sterol-bd_dom_sf"/>
</dbReference>
<dbReference type="AlphaFoldDB" id="A0A1W2EJ94"/>
<accession>A0A1W2EJ94</accession>
<evidence type="ECO:0000313" key="1">
    <source>
        <dbReference type="EMBL" id="SMD09777.1"/>
    </source>
</evidence>
<evidence type="ECO:0000313" key="2">
    <source>
        <dbReference type="Proteomes" id="UP000192418"/>
    </source>
</evidence>